<dbReference type="SUPFAM" id="SSF56784">
    <property type="entry name" value="HAD-like"/>
    <property type="match status" value="1"/>
</dbReference>
<proteinExistence type="predicted"/>
<sequence length="574" mass="65076">MTGLEDDQKAASALKKCDQESRNDHCDYGLVVDGASLQILMDNMKEDFLSVCLRCTAVVCCRMSPRQKAETVRLVKKSKANPVCAAIGDGANDVSMIQEAQIGFGIMGKEGRQAVRCADFAFARFRFLKRVLLLHGHWFYARVTTLVQYSFYKNVTFITPQSVYESLALTVYNITFTFLPILVYGLFDQNLPPDLLMSRPHLYKLIANNANMSWRTFFKWNAFALWHTSVMYFGLFFLWFNDAPGFSDGTTADLYLFGTALMNICVYVVNFKIFLEARYFTHFFVWSVVLTLVFYAVQNLLYHGLIIDLLENYEIYWSYFRLHESAVLMLASLLLGVVCLLPDFVNTALVSNFDERAQEKRRRRRKSTRSVSLKAYITQVNEAFDPMEGERSLWETTKRPATYYDSVKRETQDHNGIRIDYNGTSEVNCETTSNYRDDSNVFTETHNNFTLPYSYPYGETSNNYNGSSKVYDETGSDYREGRHISIGTSNSGTGISTTILTSNGLSNILHRKPNSVSPEARDTNGLPKLNKQASSDRITISTGRASLGSIESEDVGSSDKYSLSGSWQGKSVII</sequence>
<dbReference type="GO" id="GO:0046872">
    <property type="term" value="F:metal ion binding"/>
    <property type="evidence" value="ECO:0007669"/>
    <property type="project" value="UniProtKB-KW"/>
</dbReference>
<evidence type="ECO:0000313" key="11">
    <source>
        <dbReference type="Proteomes" id="UP001381693"/>
    </source>
</evidence>
<dbReference type="Pfam" id="PF16212">
    <property type="entry name" value="PhoLip_ATPase_C"/>
    <property type="match status" value="1"/>
</dbReference>
<dbReference type="SUPFAM" id="SSF81665">
    <property type="entry name" value="Calcium ATPase, transmembrane domain M"/>
    <property type="match status" value="1"/>
</dbReference>
<evidence type="ECO:0000313" key="10">
    <source>
        <dbReference type="EMBL" id="KAK7079307.1"/>
    </source>
</evidence>
<comment type="subcellular location">
    <subcellularLocation>
        <location evidence="1">Membrane</location>
        <topology evidence="1">Multi-pass membrane protein</topology>
    </subcellularLocation>
</comment>
<dbReference type="InterPro" id="IPR001757">
    <property type="entry name" value="P_typ_ATPase"/>
</dbReference>
<evidence type="ECO:0000256" key="7">
    <source>
        <dbReference type="SAM" id="MobiDB-lite"/>
    </source>
</evidence>
<evidence type="ECO:0000256" key="5">
    <source>
        <dbReference type="ARBA" id="ARBA00022989"/>
    </source>
</evidence>
<dbReference type="InterPro" id="IPR032630">
    <property type="entry name" value="P_typ_ATPase_c"/>
</dbReference>
<keyword evidence="11" id="KW-1185">Reference proteome</keyword>
<dbReference type="InterPro" id="IPR023214">
    <property type="entry name" value="HAD_sf"/>
</dbReference>
<organism evidence="10 11">
    <name type="scientific">Halocaridina rubra</name>
    <name type="common">Hawaiian red shrimp</name>
    <dbReference type="NCBI Taxonomy" id="373956"/>
    <lineage>
        <taxon>Eukaryota</taxon>
        <taxon>Metazoa</taxon>
        <taxon>Ecdysozoa</taxon>
        <taxon>Arthropoda</taxon>
        <taxon>Crustacea</taxon>
        <taxon>Multicrustacea</taxon>
        <taxon>Malacostraca</taxon>
        <taxon>Eumalacostraca</taxon>
        <taxon>Eucarida</taxon>
        <taxon>Decapoda</taxon>
        <taxon>Pleocyemata</taxon>
        <taxon>Caridea</taxon>
        <taxon>Atyoidea</taxon>
        <taxon>Atyidae</taxon>
        <taxon>Halocaridina</taxon>
    </lineage>
</organism>
<dbReference type="PANTHER" id="PTHR24092">
    <property type="entry name" value="PROBABLE PHOSPHOLIPID-TRANSPORTING ATPASE"/>
    <property type="match status" value="1"/>
</dbReference>
<dbReference type="AlphaFoldDB" id="A0AAN8X9Y9"/>
<dbReference type="PANTHER" id="PTHR24092:SF175">
    <property type="entry name" value="PHOSPHOLIPID-TRANSPORTING ATPASE"/>
    <property type="match status" value="1"/>
</dbReference>
<dbReference type="InterPro" id="IPR036412">
    <property type="entry name" value="HAD-like_sf"/>
</dbReference>
<dbReference type="GO" id="GO:0005886">
    <property type="term" value="C:plasma membrane"/>
    <property type="evidence" value="ECO:0007669"/>
    <property type="project" value="TreeGrafter"/>
</dbReference>
<keyword evidence="4" id="KW-0460">Magnesium</keyword>
<dbReference type="GO" id="GO:0005783">
    <property type="term" value="C:endoplasmic reticulum"/>
    <property type="evidence" value="ECO:0007669"/>
    <property type="project" value="TreeGrafter"/>
</dbReference>
<evidence type="ECO:0000256" key="2">
    <source>
        <dbReference type="ARBA" id="ARBA00022692"/>
    </source>
</evidence>
<keyword evidence="6 8" id="KW-0472">Membrane</keyword>
<comment type="caution">
    <text evidence="10">The sequence shown here is derived from an EMBL/GenBank/DDBJ whole genome shotgun (WGS) entry which is preliminary data.</text>
</comment>
<gene>
    <name evidence="10" type="primary">ATP11B_3</name>
    <name evidence="10" type="ORF">SK128_006468</name>
</gene>
<feature type="transmembrane region" description="Helical" evidence="8">
    <location>
        <begin position="220"/>
        <end position="240"/>
    </location>
</feature>
<evidence type="ECO:0000259" key="9">
    <source>
        <dbReference type="Pfam" id="PF16212"/>
    </source>
</evidence>
<feature type="transmembrane region" description="Helical" evidence="8">
    <location>
        <begin position="252"/>
        <end position="271"/>
    </location>
</feature>
<feature type="transmembrane region" description="Helical" evidence="8">
    <location>
        <begin position="131"/>
        <end position="151"/>
    </location>
</feature>
<reference evidence="10 11" key="1">
    <citation type="submission" date="2023-11" db="EMBL/GenBank/DDBJ databases">
        <title>Halocaridina rubra genome assembly.</title>
        <authorList>
            <person name="Smith C."/>
        </authorList>
    </citation>
    <scope>NUCLEOTIDE SEQUENCE [LARGE SCALE GENOMIC DNA]</scope>
    <source>
        <strain evidence="10">EP-1</strain>
        <tissue evidence="10">Whole</tissue>
    </source>
</reference>
<feature type="transmembrane region" description="Helical" evidence="8">
    <location>
        <begin position="326"/>
        <end position="353"/>
    </location>
</feature>
<feature type="region of interest" description="Disordered" evidence="7">
    <location>
        <begin position="512"/>
        <end position="537"/>
    </location>
</feature>
<dbReference type="Proteomes" id="UP001381693">
    <property type="component" value="Unassembled WGS sequence"/>
</dbReference>
<feature type="transmembrane region" description="Helical" evidence="8">
    <location>
        <begin position="283"/>
        <end position="306"/>
    </location>
</feature>
<dbReference type="GO" id="GO:0045332">
    <property type="term" value="P:phospholipid translocation"/>
    <property type="evidence" value="ECO:0007669"/>
    <property type="project" value="TreeGrafter"/>
</dbReference>
<dbReference type="NCBIfam" id="TIGR01494">
    <property type="entry name" value="ATPase_P-type"/>
    <property type="match status" value="1"/>
</dbReference>
<keyword evidence="5 8" id="KW-1133">Transmembrane helix</keyword>
<keyword evidence="2 8" id="KW-0812">Transmembrane</keyword>
<dbReference type="GO" id="GO:0016887">
    <property type="term" value="F:ATP hydrolysis activity"/>
    <property type="evidence" value="ECO:0007669"/>
    <property type="project" value="InterPro"/>
</dbReference>
<feature type="domain" description="P-type ATPase C-terminal" evidence="9">
    <location>
        <begin position="115"/>
        <end position="353"/>
    </location>
</feature>
<dbReference type="Gene3D" id="3.40.50.1000">
    <property type="entry name" value="HAD superfamily/HAD-like"/>
    <property type="match status" value="1"/>
</dbReference>
<accession>A0AAN8X9Y9</accession>
<evidence type="ECO:0000256" key="8">
    <source>
        <dbReference type="SAM" id="Phobius"/>
    </source>
</evidence>
<evidence type="ECO:0000256" key="4">
    <source>
        <dbReference type="ARBA" id="ARBA00022842"/>
    </source>
</evidence>
<evidence type="ECO:0000256" key="3">
    <source>
        <dbReference type="ARBA" id="ARBA00022723"/>
    </source>
</evidence>
<keyword evidence="3" id="KW-0479">Metal-binding</keyword>
<name>A0AAN8X9Y9_HALRR</name>
<feature type="transmembrane region" description="Helical" evidence="8">
    <location>
        <begin position="163"/>
        <end position="187"/>
    </location>
</feature>
<dbReference type="GO" id="GO:0140326">
    <property type="term" value="F:ATPase-coupled intramembrane lipid transporter activity"/>
    <property type="evidence" value="ECO:0007669"/>
    <property type="project" value="TreeGrafter"/>
</dbReference>
<evidence type="ECO:0000256" key="6">
    <source>
        <dbReference type="ARBA" id="ARBA00023136"/>
    </source>
</evidence>
<protein>
    <submittedName>
        <fullName evidence="10">Phospholipid-transporting ATPase IF</fullName>
    </submittedName>
</protein>
<evidence type="ECO:0000256" key="1">
    <source>
        <dbReference type="ARBA" id="ARBA00004141"/>
    </source>
</evidence>
<dbReference type="InterPro" id="IPR023298">
    <property type="entry name" value="ATPase_P-typ_TM_dom_sf"/>
</dbReference>
<dbReference type="GO" id="GO:0005524">
    <property type="term" value="F:ATP binding"/>
    <property type="evidence" value="ECO:0007669"/>
    <property type="project" value="InterPro"/>
</dbReference>
<dbReference type="EMBL" id="JAXCGZ010007550">
    <property type="protein sequence ID" value="KAK7079307.1"/>
    <property type="molecule type" value="Genomic_DNA"/>
</dbReference>